<name>A0A8X6GPJ7_TRICU</name>
<organism evidence="1 2">
    <name type="scientific">Trichonephila clavata</name>
    <name type="common">Joro spider</name>
    <name type="synonym">Nephila clavata</name>
    <dbReference type="NCBI Taxonomy" id="2740835"/>
    <lineage>
        <taxon>Eukaryota</taxon>
        <taxon>Metazoa</taxon>
        <taxon>Ecdysozoa</taxon>
        <taxon>Arthropoda</taxon>
        <taxon>Chelicerata</taxon>
        <taxon>Arachnida</taxon>
        <taxon>Araneae</taxon>
        <taxon>Araneomorphae</taxon>
        <taxon>Entelegynae</taxon>
        <taxon>Araneoidea</taxon>
        <taxon>Nephilidae</taxon>
        <taxon>Trichonephila</taxon>
    </lineage>
</organism>
<dbReference type="EMBL" id="BMAO01026134">
    <property type="protein sequence ID" value="GFR07274.1"/>
    <property type="molecule type" value="Genomic_DNA"/>
</dbReference>
<protein>
    <submittedName>
        <fullName evidence="1">Uncharacterized protein</fullName>
    </submittedName>
</protein>
<accession>A0A8X6GPJ7</accession>
<dbReference type="AlphaFoldDB" id="A0A8X6GPJ7"/>
<comment type="caution">
    <text evidence="1">The sequence shown here is derived from an EMBL/GenBank/DDBJ whole genome shotgun (WGS) entry which is preliminary data.</text>
</comment>
<evidence type="ECO:0000313" key="2">
    <source>
        <dbReference type="Proteomes" id="UP000887116"/>
    </source>
</evidence>
<sequence length="91" mass="10093">MVYGTSGSLISNHMEERVAVGSKSASHTSLQSSRFVVFLIAPDPVTARKYNLPCSLLKHFLEAHFELCTGRATRQIDQPVVFILMIGRLTD</sequence>
<dbReference type="Proteomes" id="UP000887116">
    <property type="component" value="Unassembled WGS sequence"/>
</dbReference>
<gene>
    <name evidence="1" type="ORF">TNCT_382101</name>
</gene>
<reference evidence="1" key="1">
    <citation type="submission" date="2020-07" db="EMBL/GenBank/DDBJ databases">
        <title>Multicomponent nature underlies the extraordinary mechanical properties of spider dragline silk.</title>
        <authorList>
            <person name="Kono N."/>
            <person name="Nakamura H."/>
            <person name="Mori M."/>
            <person name="Yoshida Y."/>
            <person name="Ohtoshi R."/>
            <person name="Malay A.D."/>
            <person name="Moran D.A.P."/>
            <person name="Tomita M."/>
            <person name="Numata K."/>
            <person name="Arakawa K."/>
        </authorList>
    </citation>
    <scope>NUCLEOTIDE SEQUENCE</scope>
</reference>
<keyword evidence="2" id="KW-1185">Reference proteome</keyword>
<evidence type="ECO:0000313" key="1">
    <source>
        <dbReference type="EMBL" id="GFR07274.1"/>
    </source>
</evidence>
<proteinExistence type="predicted"/>